<dbReference type="GO" id="GO:0000139">
    <property type="term" value="C:Golgi membrane"/>
    <property type="evidence" value="ECO:0007669"/>
    <property type="project" value="UniProtKB-SubCell"/>
</dbReference>
<dbReference type="GO" id="GO:0072657">
    <property type="term" value="P:protein localization to membrane"/>
    <property type="evidence" value="ECO:0007669"/>
    <property type="project" value="TreeGrafter"/>
</dbReference>
<comment type="similarity">
    <text evidence="3 9">Belongs to the nonaspanin (TM9SF) (TC 9.A.2) family.</text>
</comment>
<evidence type="ECO:0000256" key="2">
    <source>
        <dbReference type="ARBA" id="ARBA00004653"/>
    </source>
</evidence>
<comment type="caution">
    <text evidence="10">The sequence shown here is derived from an EMBL/GenBank/DDBJ whole genome shotgun (WGS) entry which is preliminary data.</text>
</comment>
<dbReference type="EMBL" id="JBBNAF010000007">
    <property type="protein sequence ID" value="KAK9127775.1"/>
    <property type="molecule type" value="Genomic_DNA"/>
</dbReference>
<dbReference type="PANTHER" id="PTHR10766:SF119">
    <property type="entry name" value="TRANSMEMBRANE 9 SUPERFAMILY MEMBER 5"/>
    <property type="match status" value="1"/>
</dbReference>
<reference evidence="10 11" key="1">
    <citation type="submission" date="2024-01" db="EMBL/GenBank/DDBJ databases">
        <title>Genome assemblies of Stephania.</title>
        <authorList>
            <person name="Yang L."/>
        </authorList>
    </citation>
    <scope>NUCLEOTIDE SEQUENCE [LARGE SCALE GENOMIC DNA]</scope>
    <source>
        <strain evidence="10">YNDBR</strain>
        <tissue evidence="10">Leaf</tissue>
    </source>
</reference>
<keyword evidence="4 9" id="KW-0812">Transmembrane</keyword>
<keyword evidence="5" id="KW-0732">Signal</keyword>
<dbReference type="GO" id="GO:0010008">
    <property type="term" value="C:endosome membrane"/>
    <property type="evidence" value="ECO:0007669"/>
    <property type="project" value="UniProtKB-SubCell"/>
</dbReference>
<evidence type="ECO:0000313" key="10">
    <source>
        <dbReference type="EMBL" id="KAK9127775.1"/>
    </source>
</evidence>
<evidence type="ECO:0000256" key="4">
    <source>
        <dbReference type="ARBA" id="ARBA00022692"/>
    </source>
</evidence>
<feature type="transmembrane region" description="Helical" evidence="9">
    <location>
        <begin position="138"/>
        <end position="163"/>
    </location>
</feature>
<evidence type="ECO:0000256" key="9">
    <source>
        <dbReference type="RuleBase" id="RU363079"/>
    </source>
</evidence>
<comment type="caution">
    <text evidence="9">Lacks conserved residue(s) required for the propagation of feature annotation.</text>
</comment>
<accession>A0AAP0J6A6</accession>
<evidence type="ECO:0000256" key="5">
    <source>
        <dbReference type="ARBA" id="ARBA00022729"/>
    </source>
</evidence>
<dbReference type="Proteomes" id="UP001420932">
    <property type="component" value="Unassembled WGS sequence"/>
</dbReference>
<sequence>MDFPLLCKADQLTEKEESLREVLNGDRLINSLYELKFRVVKIMETLCNKNLTIEEVTKFRHAVHNHFYFKMLYDSLPLWGFIGKVKNFKFSDEPTLRYYLFTHVEFDVLYNEDQVIEIEAHLDPNYAVDITEDAVKTILLAGFLYTGPLLLTFSLLNMMAVYYRATAAIPIGTILVIFLIWLLVAVPLLILGGFFGNAFRLNILSSDATKRVPSEIPPFHESYMFGWLYTVLSFRARAVLCL</sequence>
<evidence type="ECO:0000256" key="3">
    <source>
        <dbReference type="ARBA" id="ARBA00005227"/>
    </source>
</evidence>
<evidence type="ECO:0000256" key="1">
    <source>
        <dbReference type="ARBA" id="ARBA00004337"/>
    </source>
</evidence>
<dbReference type="InterPro" id="IPR004240">
    <property type="entry name" value="EMP70"/>
</dbReference>
<keyword evidence="11" id="KW-1185">Reference proteome</keyword>
<proteinExistence type="inferred from homology"/>
<gene>
    <name evidence="10" type="ORF">Syun_016572</name>
</gene>
<keyword evidence="7 9" id="KW-1133">Transmembrane helix</keyword>
<evidence type="ECO:0000256" key="7">
    <source>
        <dbReference type="ARBA" id="ARBA00022989"/>
    </source>
</evidence>
<evidence type="ECO:0000313" key="11">
    <source>
        <dbReference type="Proteomes" id="UP001420932"/>
    </source>
</evidence>
<comment type="subcellular location">
    <subcellularLocation>
        <location evidence="1">Endosome membrane</location>
        <topology evidence="1">Multi-pass membrane protein</topology>
    </subcellularLocation>
    <subcellularLocation>
        <location evidence="2">Golgi apparatus membrane</location>
        <topology evidence="2">Multi-pass membrane protein</topology>
    </subcellularLocation>
</comment>
<keyword evidence="8 9" id="KW-0472">Membrane</keyword>
<evidence type="ECO:0000256" key="6">
    <source>
        <dbReference type="ARBA" id="ARBA00022753"/>
    </source>
</evidence>
<dbReference type="Pfam" id="PF02990">
    <property type="entry name" value="EMP70"/>
    <property type="match status" value="2"/>
</dbReference>
<keyword evidence="6" id="KW-0967">Endosome</keyword>
<dbReference type="PANTHER" id="PTHR10766">
    <property type="entry name" value="TRANSMEMBRANE 9 SUPERFAMILY PROTEIN"/>
    <property type="match status" value="1"/>
</dbReference>
<organism evidence="10 11">
    <name type="scientific">Stephania yunnanensis</name>
    <dbReference type="NCBI Taxonomy" id="152371"/>
    <lineage>
        <taxon>Eukaryota</taxon>
        <taxon>Viridiplantae</taxon>
        <taxon>Streptophyta</taxon>
        <taxon>Embryophyta</taxon>
        <taxon>Tracheophyta</taxon>
        <taxon>Spermatophyta</taxon>
        <taxon>Magnoliopsida</taxon>
        <taxon>Ranunculales</taxon>
        <taxon>Menispermaceae</taxon>
        <taxon>Menispermoideae</taxon>
        <taxon>Cissampelideae</taxon>
        <taxon>Stephania</taxon>
    </lineage>
</organism>
<protein>
    <recommendedName>
        <fullName evidence="9">Transmembrane 9 superfamily member</fullName>
    </recommendedName>
</protein>
<name>A0AAP0J6A6_9MAGN</name>
<evidence type="ECO:0000256" key="8">
    <source>
        <dbReference type="ARBA" id="ARBA00023136"/>
    </source>
</evidence>
<feature type="transmembrane region" description="Helical" evidence="9">
    <location>
        <begin position="169"/>
        <end position="195"/>
    </location>
</feature>
<dbReference type="AlphaFoldDB" id="A0AAP0J6A6"/>